<organism evidence="1 2">
    <name type="scientific">Hirundo rustica rustica</name>
    <dbReference type="NCBI Taxonomy" id="333673"/>
    <lineage>
        <taxon>Eukaryota</taxon>
        <taxon>Metazoa</taxon>
        <taxon>Chordata</taxon>
        <taxon>Craniata</taxon>
        <taxon>Vertebrata</taxon>
        <taxon>Euteleostomi</taxon>
        <taxon>Archelosauria</taxon>
        <taxon>Archosauria</taxon>
        <taxon>Dinosauria</taxon>
        <taxon>Saurischia</taxon>
        <taxon>Theropoda</taxon>
        <taxon>Coelurosauria</taxon>
        <taxon>Aves</taxon>
        <taxon>Neognathae</taxon>
        <taxon>Neoaves</taxon>
        <taxon>Telluraves</taxon>
        <taxon>Australaves</taxon>
        <taxon>Passeriformes</taxon>
        <taxon>Sylvioidea</taxon>
        <taxon>Hirundinidae</taxon>
        <taxon>Hirundo</taxon>
    </lineage>
</organism>
<dbReference type="EMBL" id="QRBI01000151">
    <property type="protein sequence ID" value="RMB99034.1"/>
    <property type="molecule type" value="Genomic_DNA"/>
</dbReference>
<evidence type="ECO:0000313" key="1">
    <source>
        <dbReference type="EMBL" id="RMB99034.1"/>
    </source>
</evidence>
<sequence>MAEGYFLPKEEYFGMGVTHSTSEMHHWNQAVDAGELRSKRNDPRKITVATHEQTGVGKKDRVVEALTDLNPGEISGKQ</sequence>
<dbReference type="AlphaFoldDB" id="A0A3M0JE05"/>
<accession>A0A3M0JE05</accession>
<proteinExistence type="predicted"/>
<dbReference type="Proteomes" id="UP000269221">
    <property type="component" value="Unassembled WGS sequence"/>
</dbReference>
<reference evidence="1 2" key="1">
    <citation type="submission" date="2018-07" db="EMBL/GenBank/DDBJ databases">
        <title>A high quality draft genome assembly of the barn swallow (H. rustica rustica).</title>
        <authorList>
            <person name="Formenti G."/>
            <person name="Chiara M."/>
            <person name="Poveda L."/>
            <person name="Francoijs K.-J."/>
            <person name="Bonisoli-Alquati A."/>
            <person name="Canova L."/>
            <person name="Gianfranceschi L."/>
            <person name="Horner D.S."/>
            <person name="Saino N."/>
        </authorList>
    </citation>
    <scope>NUCLEOTIDE SEQUENCE [LARGE SCALE GENOMIC DNA]</scope>
    <source>
        <strain evidence="1">Chelidonia</strain>
        <tissue evidence="1">Blood</tissue>
    </source>
</reference>
<evidence type="ECO:0000313" key="2">
    <source>
        <dbReference type="Proteomes" id="UP000269221"/>
    </source>
</evidence>
<keyword evidence="2" id="KW-1185">Reference proteome</keyword>
<protein>
    <submittedName>
        <fullName evidence="1">Uncharacterized protein</fullName>
    </submittedName>
</protein>
<gene>
    <name evidence="1" type="ORF">DUI87_24580</name>
</gene>
<comment type="caution">
    <text evidence="1">The sequence shown here is derived from an EMBL/GenBank/DDBJ whole genome shotgun (WGS) entry which is preliminary data.</text>
</comment>
<name>A0A3M0JE05_HIRRU</name>